<evidence type="ECO:0000313" key="3">
    <source>
        <dbReference type="EMBL" id="MBT9314209.1"/>
    </source>
</evidence>
<dbReference type="InterPro" id="IPR013430">
    <property type="entry name" value="Toxin_antidote_HigA"/>
</dbReference>
<dbReference type="SUPFAM" id="SSF47413">
    <property type="entry name" value="lambda repressor-like DNA-binding domains"/>
    <property type="match status" value="1"/>
</dbReference>
<sequence length="102" mass="11497">MEHSRPIYPGEFILNVYMEPFKVKASELAESLDVDQATVSRLLVGDASVFPDMAIRLSVVLGGSSYFWLSMQSQYSLWLAEHQVDKSRLKQMVFSSHLVGIS</sequence>
<protein>
    <submittedName>
        <fullName evidence="3">HigA family addiction module antidote protein</fullName>
    </submittedName>
</protein>
<dbReference type="EMBL" id="JADOES010000003">
    <property type="protein sequence ID" value="MBT9314209.1"/>
    <property type="molecule type" value="Genomic_DNA"/>
</dbReference>
<reference evidence="3" key="2">
    <citation type="journal article" date="2021" name="Mar. Drugs">
        <title>Genome Reduction and Secondary Metabolism of the Marine Sponge-Associated Cyanobacterium Leptothoe.</title>
        <authorList>
            <person name="Konstantinou D."/>
            <person name="Popin R.V."/>
            <person name="Fewer D.P."/>
            <person name="Sivonen K."/>
            <person name="Gkelis S."/>
        </authorList>
    </citation>
    <scope>NUCLEOTIDE SEQUENCE</scope>
    <source>
        <strain evidence="3">TAU-MAC 1115</strain>
    </source>
</reference>
<dbReference type="GO" id="GO:0003677">
    <property type="term" value="F:DNA binding"/>
    <property type="evidence" value="ECO:0007669"/>
    <property type="project" value="UniProtKB-KW"/>
</dbReference>
<proteinExistence type="predicted"/>
<dbReference type="NCBIfam" id="TIGR02607">
    <property type="entry name" value="antidote_HigA"/>
    <property type="match status" value="1"/>
</dbReference>
<dbReference type="AlphaFoldDB" id="A0A947DCZ1"/>
<evidence type="ECO:0000259" key="2">
    <source>
        <dbReference type="PROSITE" id="PS50943"/>
    </source>
</evidence>
<dbReference type="RefSeq" id="WP_215607278.1">
    <property type="nucleotide sequence ID" value="NZ_JADOES010000003.1"/>
</dbReference>
<keyword evidence="4" id="KW-1185">Reference proteome</keyword>
<dbReference type="PANTHER" id="PTHR36924">
    <property type="entry name" value="ANTITOXIN HIGA-1"/>
    <property type="match status" value="1"/>
</dbReference>
<organism evidence="3 4">
    <name type="scientific">Leptothoe spongobia TAU-MAC 1115</name>
    <dbReference type="NCBI Taxonomy" id="1967444"/>
    <lineage>
        <taxon>Bacteria</taxon>
        <taxon>Bacillati</taxon>
        <taxon>Cyanobacteriota</taxon>
        <taxon>Cyanophyceae</taxon>
        <taxon>Nodosilineales</taxon>
        <taxon>Cymatolegaceae</taxon>
        <taxon>Leptothoe</taxon>
        <taxon>Leptothoe spongobia</taxon>
    </lineage>
</organism>
<dbReference type="InterPro" id="IPR001387">
    <property type="entry name" value="Cro/C1-type_HTH"/>
</dbReference>
<evidence type="ECO:0000313" key="4">
    <source>
        <dbReference type="Proteomes" id="UP000717364"/>
    </source>
</evidence>
<dbReference type="InterPro" id="IPR010982">
    <property type="entry name" value="Lambda_DNA-bd_dom_sf"/>
</dbReference>
<dbReference type="Proteomes" id="UP000717364">
    <property type="component" value="Unassembled WGS sequence"/>
</dbReference>
<dbReference type="PANTHER" id="PTHR36924:SF1">
    <property type="entry name" value="ANTITOXIN HIGA-1"/>
    <property type="match status" value="1"/>
</dbReference>
<evidence type="ECO:0000256" key="1">
    <source>
        <dbReference type="ARBA" id="ARBA00023125"/>
    </source>
</evidence>
<dbReference type="Gene3D" id="1.10.260.40">
    <property type="entry name" value="lambda repressor-like DNA-binding domains"/>
    <property type="match status" value="1"/>
</dbReference>
<dbReference type="PROSITE" id="PS50943">
    <property type="entry name" value="HTH_CROC1"/>
    <property type="match status" value="1"/>
</dbReference>
<name>A0A947DCZ1_9CYAN</name>
<comment type="caution">
    <text evidence="3">The sequence shown here is derived from an EMBL/GenBank/DDBJ whole genome shotgun (WGS) entry which is preliminary data.</text>
</comment>
<gene>
    <name evidence="3" type="ORF">IXB50_02075</name>
</gene>
<accession>A0A947DCZ1</accession>
<keyword evidence="1" id="KW-0238">DNA-binding</keyword>
<reference evidence="3" key="1">
    <citation type="submission" date="2020-11" db="EMBL/GenBank/DDBJ databases">
        <authorList>
            <person name="Konstantinou D."/>
            <person name="Gkelis S."/>
            <person name="Popin R."/>
            <person name="Fewer D."/>
            <person name="Sivonen K."/>
        </authorList>
    </citation>
    <scope>NUCLEOTIDE SEQUENCE</scope>
    <source>
        <strain evidence="3">TAU-MAC 1115</strain>
    </source>
</reference>
<feature type="domain" description="HTH cro/C1-type" evidence="2">
    <location>
        <begin position="26"/>
        <end position="67"/>
    </location>
</feature>